<name>A0A2K8UBQ9_9GAMM</name>
<protein>
    <recommendedName>
        <fullName evidence="2">Integrase SAM-like N-terminal domain-containing protein</fullName>
    </recommendedName>
</protein>
<dbReference type="InterPro" id="IPR004107">
    <property type="entry name" value="Integrase_SAM-like_N"/>
</dbReference>
<sequence length="88" mass="9767">MHDLSMSWASRRAGPLARYAATLPPTEDTYVGWIKRYIWFHNNRQPKEMGASEVEPFLSSLATQHGVSASTQNQGLCALVFLCKAAVV</sequence>
<dbReference type="Proteomes" id="UP000232638">
    <property type="component" value="Chromosome"/>
</dbReference>
<dbReference type="OrthoDB" id="9801717at2"/>
<feature type="domain" description="Integrase SAM-like N-terminal" evidence="2">
    <location>
        <begin position="24"/>
        <end position="84"/>
    </location>
</feature>
<evidence type="ECO:0000256" key="1">
    <source>
        <dbReference type="ARBA" id="ARBA00023125"/>
    </source>
</evidence>
<accession>A0A2K8UBQ9</accession>
<keyword evidence="4" id="KW-1185">Reference proteome</keyword>
<dbReference type="Gene3D" id="1.10.150.130">
    <property type="match status" value="1"/>
</dbReference>
<dbReference type="GO" id="GO:0015074">
    <property type="term" value="P:DNA integration"/>
    <property type="evidence" value="ECO:0007669"/>
    <property type="project" value="InterPro"/>
</dbReference>
<evidence type="ECO:0000313" key="4">
    <source>
        <dbReference type="Proteomes" id="UP000232638"/>
    </source>
</evidence>
<dbReference type="InterPro" id="IPR010998">
    <property type="entry name" value="Integrase_recombinase_N"/>
</dbReference>
<evidence type="ECO:0000313" key="3">
    <source>
        <dbReference type="EMBL" id="AUB83006.1"/>
    </source>
</evidence>
<reference evidence="3 4" key="1">
    <citation type="submission" date="2017-03" db="EMBL/GenBank/DDBJ databases">
        <title>Complete genome sequence of Candidatus 'Thiodictyon syntrophicum' sp. nov. strain Cad16T, a photolithoautotroph purple sulfur bacterium isolated from an alpine meromictic lake.</title>
        <authorList>
            <person name="Luedin S.M."/>
            <person name="Pothier J.F."/>
            <person name="Danza F."/>
            <person name="Storelli N."/>
            <person name="Wittwer M."/>
            <person name="Tonolla M."/>
        </authorList>
    </citation>
    <scope>NUCLEOTIDE SEQUENCE [LARGE SCALE GENOMIC DNA]</scope>
    <source>
        <strain evidence="3 4">Cad16T</strain>
    </source>
</reference>
<dbReference type="Pfam" id="PF13495">
    <property type="entry name" value="Phage_int_SAM_4"/>
    <property type="match status" value="1"/>
</dbReference>
<gene>
    <name evidence="3" type="ORF">THSYN_20030</name>
</gene>
<keyword evidence="1" id="KW-0238">DNA-binding</keyword>
<organism evidence="3 4">
    <name type="scientific">Candidatus Thiodictyon syntrophicum</name>
    <dbReference type="NCBI Taxonomy" id="1166950"/>
    <lineage>
        <taxon>Bacteria</taxon>
        <taxon>Pseudomonadati</taxon>
        <taxon>Pseudomonadota</taxon>
        <taxon>Gammaproteobacteria</taxon>
        <taxon>Chromatiales</taxon>
        <taxon>Chromatiaceae</taxon>
        <taxon>Thiodictyon</taxon>
    </lineage>
</organism>
<proteinExistence type="predicted"/>
<dbReference type="AlphaFoldDB" id="A0A2K8UBQ9"/>
<dbReference type="EMBL" id="CP020370">
    <property type="protein sequence ID" value="AUB83006.1"/>
    <property type="molecule type" value="Genomic_DNA"/>
</dbReference>
<dbReference type="KEGG" id="tsy:THSYN_20030"/>
<evidence type="ECO:0000259" key="2">
    <source>
        <dbReference type="Pfam" id="PF13495"/>
    </source>
</evidence>
<dbReference type="GO" id="GO:0003677">
    <property type="term" value="F:DNA binding"/>
    <property type="evidence" value="ECO:0007669"/>
    <property type="project" value="UniProtKB-KW"/>
</dbReference>